<protein>
    <submittedName>
        <fullName evidence="1">Uncharacterized protein</fullName>
    </submittedName>
</protein>
<gene>
    <name evidence="1" type="ORF">FMM80_21870</name>
</gene>
<sequence length="121" mass="14454">MTLRKFTKKIKNNIKKYLVNGFLILLLFFTGVFANYISYPLRYNYAKKEYKKENYEKSAKIFKKIAKYKDAYKRYEDSKHKNDIKNDKIPPTISMLSNELTLEQGQDFNSKQFISDNLIRG</sequence>
<reference evidence="1 2" key="1">
    <citation type="submission" date="2019-07" db="EMBL/GenBank/DDBJ databases">
        <title>Draft genome sequences of 15 bacterial species constituting the stable defined intestinal microbiota of the GM15 gnotobiotic mouse model.</title>
        <authorList>
            <person name="Elie C."/>
            <person name="Mathieu A."/>
            <person name="Saliou A."/>
            <person name="Darnaud M."/>
            <person name="Leulier F."/>
            <person name="Tamellini A."/>
        </authorList>
    </citation>
    <scope>NUCLEOTIDE SEQUENCE [LARGE SCALE GENOMIC DNA]</scope>
    <source>
        <strain evidence="2">ASF 502</strain>
    </source>
</reference>
<proteinExistence type="predicted"/>
<evidence type="ECO:0000313" key="2">
    <source>
        <dbReference type="Proteomes" id="UP000474104"/>
    </source>
</evidence>
<feature type="non-terminal residue" evidence="1">
    <location>
        <position position="121"/>
    </location>
</feature>
<dbReference type="AlphaFoldDB" id="A0A9X5H7Z5"/>
<evidence type="ECO:0000313" key="1">
    <source>
        <dbReference type="EMBL" id="NDO71154.1"/>
    </source>
</evidence>
<dbReference type="RefSeq" id="WP_207710743.1">
    <property type="nucleotide sequence ID" value="NZ_VIRB01000131.1"/>
</dbReference>
<organism evidence="1 2">
    <name type="scientific">Schaedlerella arabinosiphila</name>
    <dbReference type="NCBI Taxonomy" id="2044587"/>
    <lineage>
        <taxon>Bacteria</taxon>
        <taxon>Bacillati</taxon>
        <taxon>Bacillota</taxon>
        <taxon>Clostridia</taxon>
        <taxon>Lachnospirales</taxon>
        <taxon>Lachnospiraceae</taxon>
        <taxon>Schaedlerella</taxon>
    </lineage>
</organism>
<dbReference type="EMBL" id="VIRB01000131">
    <property type="protein sequence ID" value="NDO71154.1"/>
    <property type="molecule type" value="Genomic_DNA"/>
</dbReference>
<dbReference type="Proteomes" id="UP000474104">
    <property type="component" value="Unassembled WGS sequence"/>
</dbReference>
<accession>A0A9X5H7Z5</accession>
<comment type="caution">
    <text evidence="1">The sequence shown here is derived from an EMBL/GenBank/DDBJ whole genome shotgun (WGS) entry which is preliminary data.</text>
</comment>
<name>A0A9X5H7Z5_9FIRM</name>